<keyword evidence="6" id="KW-1185">Reference proteome</keyword>
<comment type="caution">
    <text evidence="5">The sequence shown here is derived from an EMBL/GenBank/DDBJ whole genome shotgun (WGS) entry which is preliminary data.</text>
</comment>
<feature type="coiled-coil region" evidence="1">
    <location>
        <begin position="54"/>
        <end position="81"/>
    </location>
</feature>
<dbReference type="GO" id="GO:0005509">
    <property type="term" value="F:calcium ion binding"/>
    <property type="evidence" value="ECO:0007669"/>
    <property type="project" value="InterPro"/>
</dbReference>
<keyword evidence="3" id="KW-0472">Membrane</keyword>
<dbReference type="GO" id="GO:0009654">
    <property type="term" value="C:photosystem II oxygen evolving complex"/>
    <property type="evidence" value="ECO:0007669"/>
    <property type="project" value="InterPro"/>
</dbReference>
<accession>A0A830HIG2</accession>
<dbReference type="Gene3D" id="3.40.1000.10">
    <property type="entry name" value="Mog1/PsbP, alpha/beta/alpha sandwich"/>
    <property type="match status" value="1"/>
</dbReference>
<dbReference type="InterPro" id="IPR016123">
    <property type="entry name" value="Mog1/PsbP_a/b/a-sand"/>
</dbReference>
<dbReference type="Pfam" id="PF01789">
    <property type="entry name" value="PsbP"/>
    <property type="match status" value="1"/>
</dbReference>
<evidence type="ECO:0000313" key="6">
    <source>
        <dbReference type="Proteomes" id="UP000660262"/>
    </source>
</evidence>
<evidence type="ECO:0000256" key="3">
    <source>
        <dbReference type="SAM" id="Phobius"/>
    </source>
</evidence>
<evidence type="ECO:0000313" key="5">
    <source>
        <dbReference type="EMBL" id="GHP05590.1"/>
    </source>
</evidence>
<reference evidence="5" key="1">
    <citation type="submission" date="2020-10" db="EMBL/GenBank/DDBJ databases">
        <title>Unveiling of a novel bifunctional photoreceptor, Dualchrome1, isolated from a cosmopolitan green alga.</title>
        <authorList>
            <person name="Suzuki S."/>
            <person name="Kawachi M."/>
        </authorList>
    </citation>
    <scope>NUCLEOTIDE SEQUENCE</scope>
    <source>
        <strain evidence="5">NIES 2893</strain>
    </source>
</reference>
<name>A0A830HIG2_9CHLO</name>
<dbReference type="AlphaFoldDB" id="A0A830HIG2"/>
<sequence length="421" mass="44502">MASRRPGAGEAVQINIGGAYELDTELDGLRSKVSMLRGLATAVGEESRATAAQTNALEETMQQAKAAMKAASKRMDKLYREGGGGNILLVVVMFALFVFLAVSAEGSPTCACCLSGSSESTPTDAVVYGGTLPPTRRLVVGTTLATFFAVGGNFGGVTSALLGSTDGLERLGRSLRLDAVVPISAYKRHYVLNASASPVGGYSTGFEFVYPATWLADVTIAQRNARLQELSRSLDPVALRGEEALRRQRMLKSPLVAAAYGPRGTTGETNASVVKSPIDAGFDVRNLGTPEEAAKRFLSTVAPPGSGRIAYLASASSREGRDGSLFYTIEYVVQNTKLGWIRSNVSVYGQKDDILYTFNAQAPMDGAAVPREDLKQVSPSPATTTTDDSDLAPTPQPPLLPPAPAMIAQFRVMADSFELTE</sequence>
<proteinExistence type="predicted"/>
<dbReference type="EMBL" id="BNJQ01000010">
    <property type="protein sequence ID" value="GHP05590.1"/>
    <property type="molecule type" value="Genomic_DNA"/>
</dbReference>
<keyword evidence="1" id="KW-0175">Coiled coil</keyword>
<feature type="region of interest" description="Disordered" evidence="2">
    <location>
        <begin position="371"/>
        <end position="400"/>
    </location>
</feature>
<dbReference type="OrthoDB" id="414405at2759"/>
<dbReference type="GO" id="GO:0019898">
    <property type="term" value="C:extrinsic component of membrane"/>
    <property type="evidence" value="ECO:0007669"/>
    <property type="project" value="InterPro"/>
</dbReference>
<organism evidence="5 6">
    <name type="scientific">Pycnococcus provasolii</name>
    <dbReference type="NCBI Taxonomy" id="41880"/>
    <lineage>
        <taxon>Eukaryota</taxon>
        <taxon>Viridiplantae</taxon>
        <taxon>Chlorophyta</taxon>
        <taxon>Pseudoscourfieldiophyceae</taxon>
        <taxon>Pseudoscourfieldiales</taxon>
        <taxon>Pycnococcaceae</taxon>
        <taxon>Pycnococcus</taxon>
    </lineage>
</organism>
<dbReference type="SUPFAM" id="SSF55724">
    <property type="entry name" value="Mog1p/PsbP-like"/>
    <property type="match status" value="1"/>
</dbReference>
<keyword evidence="3" id="KW-1133">Transmembrane helix</keyword>
<evidence type="ECO:0000256" key="1">
    <source>
        <dbReference type="SAM" id="Coils"/>
    </source>
</evidence>
<feature type="transmembrane region" description="Helical" evidence="3">
    <location>
        <begin position="83"/>
        <end position="104"/>
    </location>
</feature>
<protein>
    <submittedName>
        <fullName evidence="5">PsbP protein</fullName>
    </submittedName>
</protein>
<evidence type="ECO:0000259" key="4">
    <source>
        <dbReference type="Pfam" id="PF01789"/>
    </source>
</evidence>
<dbReference type="PANTHER" id="PTHR31407:SF16">
    <property type="entry name" value="PSBP DOMAIN-CONTAINING PROTEIN 7, CHLOROPLASTIC"/>
    <property type="match status" value="1"/>
</dbReference>
<dbReference type="SUPFAM" id="SSF58038">
    <property type="entry name" value="SNARE fusion complex"/>
    <property type="match status" value="1"/>
</dbReference>
<dbReference type="Proteomes" id="UP000660262">
    <property type="component" value="Unassembled WGS sequence"/>
</dbReference>
<evidence type="ECO:0000256" key="2">
    <source>
        <dbReference type="SAM" id="MobiDB-lite"/>
    </source>
</evidence>
<dbReference type="InterPro" id="IPR002683">
    <property type="entry name" value="PsbP_C"/>
</dbReference>
<feature type="domain" description="PsbP C-terminal" evidence="4">
    <location>
        <begin position="204"/>
        <end position="378"/>
    </location>
</feature>
<dbReference type="GO" id="GO:0015979">
    <property type="term" value="P:photosynthesis"/>
    <property type="evidence" value="ECO:0007669"/>
    <property type="project" value="InterPro"/>
</dbReference>
<dbReference type="PANTHER" id="PTHR31407">
    <property type="match status" value="1"/>
</dbReference>
<keyword evidence="3" id="KW-0812">Transmembrane</keyword>
<dbReference type="Gene3D" id="1.20.5.110">
    <property type="match status" value="1"/>
</dbReference>
<gene>
    <name evidence="5" type="ORF">PPROV_000434000</name>
</gene>